<gene>
    <name evidence="17" type="primary">nnrD</name>
    <name evidence="18" type="synonym">nnrE</name>
    <name evidence="22" type="ordered locus">CKR_3162</name>
</gene>
<dbReference type="InterPro" id="IPR029056">
    <property type="entry name" value="Ribokinase-like"/>
</dbReference>
<dbReference type="InterPro" id="IPR036652">
    <property type="entry name" value="YjeF_N_dom_sf"/>
</dbReference>
<comment type="catalytic activity">
    <reaction evidence="15 17 19">
        <text>(6S)-NADHX + ADP = AMP + phosphate + NADH + H(+)</text>
        <dbReference type="Rhea" id="RHEA:32223"/>
        <dbReference type="ChEBI" id="CHEBI:15378"/>
        <dbReference type="ChEBI" id="CHEBI:43474"/>
        <dbReference type="ChEBI" id="CHEBI:57945"/>
        <dbReference type="ChEBI" id="CHEBI:64074"/>
        <dbReference type="ChEBI" id="CHEBI:456215"/>
        <dbReference type="ChEBI" id="CHEBI:456216"/>
        <dbReference type="EC" id="4.2.1.136"/>
    </reaction>
</comment>
<keyword evidence="9 18" id="KW-0630">Potassium</keyword>
<feature type="binding site" evidence="17">
    <location>
        <begin position="414"/>
        <end position="418"/>
    </location>
    <ligand>
        <name>AMP</name>
        <dbReference type="ChEBI" id="CHEBI:456215"/>
    </ligand>
</feature>
<feature type="binding site" evidence="17">
    <location>
        <position position="326"/>
    </location>
    <ligand>
        <name>(6S)-NADPHX</name>
        <dbReference type="ChEBI" id="CHEBI:64076"/>
    </ligand>
</feature>
<dbReference type="SUPFAM" id="SSF64153">
    <property type="entry name" value="YjeF N-terminal domain-like"/>
    <property type="match status" value="1"/>
</dbReference>
<dbReference type="SUPFAM" id="SSF53613">
    <property type="entry name" value="Ribokinase-like"/>
    <property type="match status" value="1"/>
</dbReference>
<dbReference type="PANTHER" id="PTHR12592:SF0">
    <property type="entry name" value="ATP-DEPENDENT (S)-NAD(P)H-HYDRATE DEHYDRATASE"/>
    <property type="match status" value="1"/>
</dbReference>
<dbReference type="NCBIfam" id="TIGR00197">
    <property type="entry name" value="yjeF_nterm"/>
    <property type="match status" value="1"/>
</dbReference>
<evidence type="ECO:0000256" key="8">
    <source>
        <dbReference type="ARBA" id="ARBA00022857"/>
    </source>
</evidence>
<evidence type="ECO:0000313" key="23">
    <source>
        <dbReference type="Proteomes" id="UP000007969"/>
    </source>
</evidence>
<evidence type="ECO:0000256" key="15">
    <source>
        <dbReference type="ARBA" id="ARBA00048238"/>
    </source>
</evidence>
<evidence type="ECO:0000256" key="6">
    <source>
        <dbReference type="ARBA" id="ARBA00022741"/>
    </source>
</evidence>
<comment type="cofactor">
    <cofactor evidence="17">
        <name>Mg(2+)</name>
        <dbReference type="ChEBI" id="CHEBI:18420"/>
    </cofactor>
</comment>
<dbReference type="GO" id="GO:0052855">
    <property type="term" value="F:ADP-dependent NAD(P)H-hydrate dehydratase activity"/>
    <property type="evidence" value="ECO:0007669"/>
    <property type="project" value="UniProtKB-UniRule"/>
</dbReference>
<comment type="catalytic activity">
    <reaction evidence="1 18 19">
        <text>(6R)-NADHX = (6S)-NADHX</text>
        <dbReference type="Rhea" id="RHEA:32215"/>
        <dbReference type="ChEBI" id="CHEBI:64074"/>
        <dbReference type="ChEBI" id="CHEBI:64075"/>
        <dbReference type="EC" id="5.1.99.6"/>
    </reaction>
</comment>
<dbReference type="PANTHER" id="PTHR12592">
    <property type="entry name" value="ATP-DEPENDENT (S)-NAD(P)H-HYDRATE DEHYDRATASE FAMILY MEMBER"/>
    <property type="match status" value="1"/>
</dbReference>
<evidence type="ECO:0000256" key="1">
    <source>
        <dbReference type="ARBA" id="ARBA00000013"/>
    </source>
</evidence>
<comment type="similarity">
    <text evidence="4 19">In the C-terminal section; belongs to the NnrD/CARKD family.</text>
</comment>
<accession>B9DWX0</accession>
<keyword evidence="8 17" id="KW-0521">NADP</keyword>
<dbReference type="PROSITE" id="PS51383">
    <property type="entry name" value="YJEF_C_3"/>
    <property type="match status" value="1"/>
</dbReference>
<dbReference type="InterPro" id="IPR030677">
    <property type="entry name" value="Nnr"/>
</dbReference>
<dbReference type="HOGENOM" id="CLU_024853_4_1_9"/>
<feature type="binding site" evidence="18">
    <location>
        <position position="59"/>
    </location>
    <ligand>
        <name>K(+)</name>
        <dbReference type="ChEBI" id="CHEBI:29103"/>
    </ligand>
</feature>
<comment type="similarity">
    <text evidence="3 19">In the N-terminal section; belongs to the NnrE/AIBP family.</text>
</comment>
<keyword evidence="10 17" id="KW-0520">NAD</keyword>
<dbReference type="AlphaFoldDB" id="B9DWX0"/>
<dbReference type="Pfam" id="PF03853">
    <property type="entry name" value="YjeF_N"/>
    <property type="match status" value="1"/>
</dbReference>
<dbReference type="KEGG" id="ckr:CKR_3162"/>
<dbReference type="GO" id="GO:0110051">
    <property type="term" value="P:metabolite repair"/>
    <property type="evidence" value="ECO:0007669"/>
    <property type="project" value="TreeGrafter"/>
</dbReference>
<dbReference type="CDD" id="cd01171">
    <property type="entry name" value="YXKO-related"/>
    <property type="match status" value="1"/>
</dbReference>
<evidence type="ECO:0000256" key="10">
    <source>
        <dbReference type="ARBA" id="ARBA00023027"/>
    </source>
</evidence>
<name>B9DWX0_CLOK1</name>
<evidence type="ECO:0000259" key="20">
    <source>
        <dbReference type="PROSITE" id="PS51383"/>
    </source>
</evidence>
<keyword evidence="6 17" id="KW-0547">Nucleotide-binding</keyword>
<proteinExistence type="inferred from homology"/>
<comment type="function">
    <text evidence="18">Catalyzes the epimerization of the S- and R-forms of NAD(P)HX, a damaged form of NAD(P)H that is a result of enzymatic or heat-dependent hydration. This is a prerequisite for the S-specific NAD(P)H-hydrate dehydratase to allow the repair of both epimers of NAD(P)HX.</text>
</comment>
<feature type="binding site" evidence="17">
    <location>
        <position position="443"/>
    </location>
    <ligand>
        <name>(6S)-NADPHX</name>
        <dbReference type="ChEBI" id="CHEBI:64076"/>
    </ligand>
</feature>
<keyword evidence="13" id="KW-0511">Multifunctional enzyme</keyword>
<evidence type="ECO:0000256" key="12">
    <source>
        <dbReference type="ARBA" id="ARBA00023239"/>
    </source>
</evidence>
<dbReference type="Proteomes" id="UP000007969">
    <property type="component" value="Chromosome"/>
</dbReference>
<keyword evidence="7 17" id="KW-0067">ATP-binding</keyword>
<dbReference type="HAMAP" id="MF_01966">
    <property type="entry name" value="NADHX_epimerase"/>
    <property type="match status" value="1"/>
</dbReference>
<feature type="binding site" evidence="18">
    <location>
        <position position="163"/>
    </location>
    <ligand>
        <name>(6S)-NADPHX</name>
        <dbReference type="ChEBI" id="CHEBI:64076"/>
    </ligand>
</feature>
<dbReference type="GO" id="GO:0046496">
    <property type="term" value="P:nicotinamide nucleotide metabolic process"/>
    <property type="evidence" value="ECO:0007669"/>
    <property type="project" value="UniProtKB-UniRule"/>
</dbReference>
<dbReference type="NCBIfam" id="TIGR00196">
    <property type="entry name" value="yjeF_cterm"/>
    <property type="match status" value="1"/>
</dbReference>
<sequence length="502" mass="54787">MIKLKIATVRISRDIDNYAINQFKIPGIVLMENAAIKVIKNIDLTNCNSFCVICTRGNNGGDGFAVARHLYSLNKKVQVFLVGKEEGMSEDCKVNYTILKNLGLNIYKLNSQEEIDTLKKCIQKSDVTIDALFGTGISREIVGIQSSVISLINENSKYIISIDIPSGLNGDTGKVLGNCVRADVTVTFQLYKKGFLTYGSHEFTGKILVEDIGIPKAVVEKFSLNYFIIDRDFIKKILKERNKFAHKGDYGRVFIIAGSMGFTGAAYICTEGAIKSGAGLVTLGCYEDIRSILSSKLMEGMTVDLSETTSLEKTIEKSDVIAIGPGMGTNKDTLNLLEKIIKNFTKTVIIDADGINVLSGNLHILESKKCSVILTPHLGEMSRITGLDIEYIKENRIEVAKKFAKEKNVILLLKGYNTVVTDGNVVAVNSTGNSSMASGGMGDCLTGIIASFIAQRYSLFQAVCAAAFVHGYCGDKLSQSMFCVNASHILEELPFSIKELID</sequence>
<dbReference type="EC" id="5.1.99.6" evidence="19"/>
<evidence type="ECO:0000256" key="11">
    <source>
        <dbReference type="ARBA" id="ARBA00023235"/>
    </source>
</evidence>
<evidence type="ECO:0000256" key="5">
    <source>
        <dbReference type="ARBA" id="ARBA00022723"/>
    </source>
</evidence>
<evidence type="ECO:0000256" key="9">
    <source>
        <dbReference type="ARBA" id="ARBA00022958"/>
    </source>
</evidence>
<feature type="binding site" evidence="17">
    <location>
        <position position="377"/>
    </location>
    <ligand>
        <name>(6S)-NADPHX</name>
        <dbReference type="ChEBI" id="CHEBI:64076"/>
    </ligand>
</feature>
<evidence type="ECO:0000256" key="7">
    <source>
        <dbReference type="ARBA" id="ARBA00022840"/>
    </source>
</evidence>
<keyword evidence="5 18" id="KW-0479">Metal-binding</keyword>
<dbReference type="InterPro" id="IPR000631">
    <property type="entry name" value="CARKD"/>
</dbReference>
<evidence type="ECO:0000256" key="18">
    <source>
        <dbReference type="HAMAP-Rule" id="MF_01966"/>
    </source>
</evidence>
<dbReference type="GO" id="GO:0005524">
    <property type="term" value="F:ATP binding"/>
    <property type="evidence" value="ECO:0007669"/>
    <property type="project" value="UniProtKB-UniRule"/>
</dbReference>
<feature type="domain" description="YjeF C-terminal" evidence="20">
    <location>
        <begin position="230"/>
        <end position="500"/>
    </location>
</feature>
<keyword evidence="11 18" id="KW-0413">Isomerase</keyword>
<evidence type="ECO:0000256" key="16">
    <source>
        <dbReference type="ARBA" id="ARBA00049209"/>
    </source>
</evidence>
<organism evidence="22 23">
    <name type="scientific">Clostridium kluyveri (strain NBRC 12016)</name>
    <dbReference type="NCBI Taxonomy" id="583346"/>
    <lineage>
        <taxon>Bacteria</taxon>
        <taxon>Bacillati</taxon>
        <taxon>Bacillota</taxon>
        <taxon>Clostridia</taxon>
        <taxon>Eubacteriales</taxon>
        <taxon>Clostridiaceae</taxon>
        <taxon>Clostridium</taxon>
    </lineage>
</organism>
<dbReference type="Gene3D" id="3.40.50.10260">
    <property type="entry name" value="YjeF N-terminal domain"/>
    <property type="match status" value="1"/>
</dbReference>
<comment type="similarity">
    <text evidence="17">Belongs to the NnrD/CARKD family.</text>
</comment>
<feature type="binding site" evidence="17">
    <location>
        <position position="265"/>
    </location>
    <ligand>
        <name>(6S)-NADPHX</name>
        <dbReference type="ChEBI" id="CHEBI:64076"/>
    </ligand>
</feature>
<feature type="domain" description="YjeF N-terminal" evidence="21">
    <location>
        <begin position="12"/>
        <end position="220"/>
    </location>
</feature>
<comment type="caution">
    <text evidence="18">Lacks conserved residue(s) required for the propagation of feature annotation.</text>
</comment>
<feature type="binding site" evidence="18">
    <location>
        <position position="130"/>
    </location>
    <ligand>
        <name>K(+)</name>
        <dbReference type="ChEBI" id="CHEBI:29103"/>
    </ligand>
</feature>
<dbReference type="GO" id="GO:0052856">
    <property type="term" value="F:NAD(P)HX epimerase activity"/>
    <property type="evidence" value="ECO:0007669"/>
    <property type="project" value="UniProtKB-UniRule"/>
</dbReference>
<feature type="binding site" evidence="17">
    <location>
        <position position="442"/>
    </location>
    <ligand>
        <name>AMP</name>
        <dbReference type="ChEBI" id="CHEBI:456215"/>
    </ligand>
</feature>
<evidence type="ECO:0000256" key="14">
    <source>
        <dbReference type="ARBA" id="ARBA00025153"/>
    </source>
</evidence>
<evidence type="ECO:0000256" key="2">
    <source>
        <dbReference type="ARBA" id="ARBA00000909"/>
    </source>
</evidence>
<dbReference type="Gene3D" id="3.40.1190.20">
    <property type="match status" value="1"/>
</dbReference>
<comment type="similarity">
    <text evidence="18">Belongs to the NnrE/AIBP family.</text>
</comment>
<protein>
    <recommendedName>
        <fullName evidence="19">Bifunctional NAD(P)H-hydrate repair enzyme</fullName>
    </recommendedName>
    <alternativeName>
        <fullName evidence="19">Nicotinamide nucleotide repair protein</fullName>
    </alternativeName>
    <domain>
        <recommendedName>
            <fullName evidence="19">ADP-dependent (S)-NAD(P)H-hydrate dehydratase</fullName>
            <ecNumber evidence="19">4.2.1.136</ecNumber>
        </recommendedName>
        <alternativeName>
            <fullName evidence="19">ADP-dependent NAD(P)HX dehydratase</fullName>
        </alternativeName>
    </domain>
    <domain>
        <recommendedName>
            <fullName evidence="19">NAD(P)H-hydrate epimerase</fullName>
            <ecNumber evidence="19">5.1.99.6</ecNumber>
        </recommendedName>
    </domain>
</protein>
<evidence type="ECO:0000256" key="3">
    <source>
        <dbReference type="ARBA" id="ARBA00006001"/>
    </source>
</evidence>
<dbReference type="HAMAP" id="MF_01965">
    <property type="entry name" value="NADHX_dehydratase"/>
    <property type="match status" value="1"/>
</dbReference>
<keyword evidence="12 17" id="KW-0456">Lyase</keyword>
<comment type="function">
    <text evidence="14 19">Bifunctional enzyme that catalyzes the epimerization of the S- and R-forms of NAD(P)HX and the dehydration of the S-form of NAD(P)HX at the expense of ADP, which is converted to AMP. This allows the repair of both epimers of NAD(P)HX, a damaged form of NAD(P)H that is a result of enzymatic or heat-dependent hydration.</text>
</comment>
<feature type="binding site" evidence="18">
    <location>
        <begin position="134"/>
        <end position="140"/>
    </location>
    <ligand>
        <name>(6S)-NADPHX</name>
        <dbReference type="ChEBI" id="CHEBI:64076"/>
    </ligand>
</feature>
<dbReference type="PROSITE" id="PS51385">
    <property type="entry name" value="YJEF_N"/>
    <property type="match status" value="1"/>
</dbReference>
<dbReference type="EMBL" id="AP009049">
    <property type="protein sequence ID" value="BAH08213.1"/>
    <property type="molecule type" value="Genomic_DNA"/>
</dbReference>
<dbReference type="PIRSF" id="PIRSF017184">
    <property type="entry name" value="Nnr"/>
    <property type="match status" value="1"/>
</dbReference>
<evidence type="ECO:0000313" key="22">
    <source>
        <dbReference type="EMBL" id="BAH08213.1"/>
    </source>
</evidence>
<comment type="catalytic activity">
    <reaction evidence="16 17 19">
        <text>(6S)-NADPHX + ADP = AMP + phosphate + NADPH + H(+)</text>
        <dbReference type="Rhea" id="RHEA:32235"/>
        <dbReference type="ChEBI" id="CHEBI:15378"/>
        <dbReference type="ChEBI" id="CHEBI:43474"/>
        <dbReference type="ChEBI" id="CHEBI:57783"/>
        <dbReference type="ChEBI" id="CHEBI:64076"/>
        <dbReference type="ChEBI" id="CHEBI:456215"/>
        <dbReference type="ChEBI" id="CHEBI:456216"/>
        <dbReference type="EC" id="4.2.1.136"/>
    </reaction>
</comment>
<comment type="subunit">
    <text evidence="17">Homotetramer.</text>
</comment>
<comment type="function">
    <text evidence="17">Catalyzes the dehydration of the S-form of NAD(P)HX at the expense of ADP, which is converted to AMP. Together with NAD(P)HX epimerase, which catalyzes the epimerization of the S- and R-forms, the enzyme allows the repair of both epimers of NAD(P)HX, a damaged form of NAD(P)H that is a result of enzymatic or heat-dependent hydration.</text>
</comment>
<evidence type="ECO:0000256" key="19">
    <source>
        <dbReference type="PIRNR" id="PIRNR017184"/>
    </source>
</evidence>
<feature type="binding site" evidence="18">
    <location>
        <begin position="58"/>
        <end position="62"/>
    </location>
    <ligand>
        <name>(6S)-NADPHX</name>
        <dbReference type="ChEBI" id="CHEBI:64076"/>
    </ligand>
</feature>
<feature type="binding site" evidence="18">
    <location>
        <position position="166"/>
    </location>
    <ligand>
        <name>K(+)</name>
        <dbReference type="ChEBI" id="CHEBI:29103"/>
    </ligand>
</feature>
<evidence type="ECO:0000259" key="21">
    <source>
        <dbReference type="PROSITE" id="PS51385"/>
    </source>
</evidence>
<dbReference type="Pfam" id="PF01256">
    <property type="entry name" value="Carb_kinase"/>
    <property type="match status" value="1"/>
</dbReference>
<dbReference type="EC" id="4.2.1.136" evidence="19"/>
<evidence type="ECO:0000256" key="13">
    <source>
        <dbReference type="ARBA" id="ARBA00023268"/>
    </source>
</evidence>
<comment type="cofactor">
    <cofactor evidence="18 19">
        <name>K(+)</name>
        <dbReference type="ChEBI" id="CHEBI:29103"/>
    </cofactor>
    <text evidence="18 19">Binds 1 potassium ion per subunit.</text>
</comment>
<dbReference type="InterPro" id="IPR004443">
    <property type="entry name" value="YjeF_N_dom"/>
</dbReference>
<comment type="catalytic activity">
    <reaction evidence="2 18 19">
        <text>(6R)-NADPHX = (6S)-NADPHX</text>
        <dbReference type="Rhea" id="RHEA:32227"/>
        <dbReference type="ChEBI" id="CHEBI:64076"/>
        <dbReference type="ChEBI" id="CHEBI:64077"/>
        <dbReference type="EC" id="5.1.99.6"/>
    </reaction>
</comment>
<evidence type="ECO:0000256" key="4">
    <source>
        <dbReference type="ARBA" id="ARBA00009524"/>
    </source>
</evidence>
<reference evidence="23" key="1">
    <citation type="submission" date="2005-09" db="EMBL/GenBank/DDBJ databases">
        <title>Complete genome sequence of Clostridium kluyveri and comparative genomics of Clostridia species.</title>
        <authorList>
            <person name="Inui M."/>
            <person name="Nonaka H."/>
            <person name="Shinoda Y."/>
            <person name="Ikenaga Y."/>
            <person name="Abe M."/>
            <person name="Naito K."/>
            <person name="Vertes A.A."/>
            <person name="Yukawa H."/>
        </authorList>
    </citation>
    <scope>NUCLEOTIDE SEQUENCE [LARGE SCALE GENOMIC DNA]</scope>
    <source>
        <strain evidence="23">NBRC 12016</strain>
    </source>
</reference>
<dbReference type="GO" id="GO:0046872">
    <property type="term" value="F:metal ion binding"/>
    <property type="evidence" value="ECO:0007669"/>
    <property type="project" value="UniProtKB-UniRule"/>
</dbReference>
<evidence type="ECO:0000256" key="17">
    <source>
        <dbReference type="HAMAP-Rule" id="MF_01965"/>
    </source>
</evidence>